<dbReference type="Gene3D" id="3.40.50.2300">
    <property type="match status" value="1"/>
</dbReference>
<evidence type="ECO:0000256" key="1">
    <source>
        <dbReference type="PROSITE-ProRule" id="PRU00169"/>
    </source>
</evidence>
<proteinExistence type="predicted"/>
<feature type="modified residue" description="4-aspartylphosphate" evidence="1">
    <location>
        <position position="55"/>
    </location>
</feature>
<dbReference type="RefSeq" id="WP_004156511.1">
    <property type="nucleotide sequence ID" value="NZ_AAWS01000028.1"/>
</dbReference>
<evidence type="ECO:0000259" key="2">
    <source>
        <dbReference type="PROSITE" id="PS50110"/>
    </source>
</evidence>
<gene>
    <name evidence="4" type="ORF">M23134_03586</name>
</gene>
<evidence type="ECO:0000313" key="4">
    <source>
        <dbReference type="EMBL" id="EAY26935.1"/>
    </source>
</evidence>
<reference evidence="4 5" key="1">
    <citation type="submission" date="2007-01" db="EMBL/GenBank/DDBJ databases">
        <authorList>
            <person name="Haygood M."/>
            <person name="Podell S."/>
            <person name="Anderson C."/>
            <person name="Hopkinson B."/>
            <person name="Roe K."/>
            <person name="Barbeau K."/>
            <person name="Gaasterland T."/>
            <person name="Ferriera S."/>
            <person name="Johnson J."/>
            <person name="Kravitz S."/>
            <person name="Beeson K."/>
            <person name="Sutton G."/>
            <person name="Rogers Y.-H."/>
            <person name="Friedman R."/>
            <person name="Frazier M."/>
            <person name="Venter J.C."/>
        </authorList>
    </citation>
    <scope>NUCLEOTIDE SEQUENCE [LARGE SCALE GENOMIC DNA]</scope>
    <source>
        <strain evidence="4 5">ATCC 23134</strain>
    </source>
</reference>
<evidence type="ECO:0000259" key="3">
    <source>
        <dbReference type="PROSITE" id="PS50930"/>
    </source>
</evidence>
<dbReference type="InterPro" id="IPR011006">
    <property type="entry name" value="CheY-like_superfamily"/>
</dbReference>
<dbReference type="InterPro" id="IPR007492">
    <property type="entry name" value="LytTR_DNA-bd_dom"/>
</dbReference>
<dbReference type="Pfam" id="PF04397">
    <property type="entry name" value="LytTR"/>
    <property type="match status" value="1"/>
</dbReference>
<dbReference type="SMART" id="SM00850">
    <property type="entry name" value="LytTR"/>
    <property type="match status" value="1"/>
</dbReference>
<keyword evidence="5" id="KW-1185">Reference proteome</keyword>
<sequence>MKIVIVEDEFPILQLIKKHLKDILVGQITQIHEFSSLDAAQQYLKINLVDLLLLDLNLNGKNGFDLLTHLVAESFHTIVISAYQERAIEAFEYGVLDFVPKPFNRDRLQKAFDRLQLAQANHLKFLAIKHSGRIRLVPIEEVMYVQGAGNYSEVFLKNGEKVLHDKALDKLHHLLPPSFERIHKSYLAQMNEAKDICIYQGSKYELVLTDGTSLPIGRTRYKYLKEKWV</sequence>
<dbReference type="GO" id="GO:0003677">
    <property type="term" value="F:DNA binding"/>
    <property type="evidence" value="ECO:0007669"/>
    <property type="project" value="UniProtKB-KW"/>
</dbReference>
<dbReference type="Gene3D" id="2.40.50.1020">
    <property type="entry name" value="LytTr DNA-binding domain"/>
    <property type="match status" value="1"/>
</dbReference>
<dbReference type="InterPro" id="IPR001789">
    <property type="entry name" value="Sig_transdc_resp-reg_receiver"/>
</dbReference>
<feature type="domain" description="HTH LytTR-type" evidence="3">
    <location>
        <begin position="126"/>
        <end position="229"/>
    </location>
</feature>
<dbReference type="Pfam" id="PF00072">
    <property type="entry name" value="Response_reg"/>
    <property type="match status" value="1"/>
</dbReference>
<evidence type="ECO:0000313" key="5">
    <source>
        <dbReference type="Proteomes" id="UP000004095"/>
    </source>
</evidence>
<dbReference type="InterPro" id="IPR046947">
    <property type="entry name" value="LytR-like"/>
</dbReference>
<dbReference type="OrthoDB" id="1430683at2"/>
<name>A1ZRN0_MICM2</name>
<dbReference type="EMBL" id="AAWS01000028">
    <property type="protein sequence ID" value="EAY26935.1"/>
    <property type="molecule type" value="Genomic_DNA"/>
</dbReference>
<organism evidence="4 5">
    <name type="scientific">Microscilla marina ATCC 23134</name>
    <dbReference type="NCBI Taxonomy" id="313606"/>
    <lineage>
        <taxon>Bacteria</taxon>
        <taxon>Pseudomonadati</taxon>
        <taxon>Bacteroidota</taxon>
        <taxon>Cytophagia</taxon>
        <taxon>Cytophagales</taxon>
        <taxon>Microscillaceae</taxon>
        <taxon>Microscilla</taxon>
    </lineage>
</organism>
<keyword evidence="1" id="KW-0597">Phosphoprotein</keyword>
<dbReference type="SUPFAM" id="SSF52172">
    <property type="entry name" value="CheY-like"/>
    <property type="match status" value="1"/>
</dbReference>
<dbReference type="AlphaFoldDB" id="A1ZRN0"/>
<dbReference type="eggNOG" id="COG3279">
    <property type="taxonomic scope" value="Bacteria"/>
</dbReference>
<dbReference type="GO" id="GO:0000156">
    <property type="term" value="F:phosphorelay response regulator activity"/>
    <property type="evidence" value="ECO:0007669"/>
    <property type="project" value="InterPro"/>
</dbReference>
<comment type="caution">
    <text evidence="4">The sequence shown here is derived from an EMBL/GenBank/DDBJ whole genome shotgun (WGS) entry which is preliminary data.</text>
</comment>
<dbReference type="PANTHER" id="PTHR37299:SF1">
    <property type="entry name" value="STAGE 0 SPORULATION PROTEIN A HOMOLOG"/>
    <property type="match status" value="1"/>
</dbReference>
<accession>A1ZRN0</accession>
<dbReference type="PANTHER" id="PTHR37299">
    <property type="entry name" value="TRANSCRIPTIONAL REGULATOR-RELATED"/>
    <property type="match status" value="1"/>
</dbReference>
<dbReference type="PROSITE" id="PS50930">
    <property type="entry name" value="HTH_LYTTR"/>
    <property type="match status" value="1"/>
</dbReference>
<protein>
    <submittedName>
        <fullName evidence="4">LytTr DNA-binding domain family</fullName>
    </submittedName>
</protein>
<dbReference type="PROSITE" id="PS50110">
    <property type="entry name" value="RESPONSE_REGULATORY"/>
    <property type="match status" value="1"/>
</dbReference>
<dbReference type="SMART" id="SM00448">
    <property type="entry name" value="REC"/>
    <property type="match status" value="1"/>
</dbReference>
<dbReference type="Proteomes" id="UP000004095">
    <property type="component" value="Unassembled WGS sequence"/>
</dbReference>
<keyword evidence="4" id="KW-0238">DNA-binding</keyword>
<feature type="domain" description="Response regulatory" evidence="2">
    <location>
        <begin position="2"/>
        <end position="116"/>
    </location>
</feature>